<evidence type="ECO:0000256" key="3">
    <source>
        <dbReference type="ARBA" id="ARBA00023163"/>
    </source>
</evidence>
<dbReference type="InterPro" id="IPR012318">
    <property type="entry name" value="HTH_CRP"/>
</dbReference>
<dbReference type="CDD" id="cd00038">
    <property type="entry name" value="CAP_ED"/>
    <property type="match status" value="1"/>
</dbReference>
<dbReference type="PANTHER" id="PTHR24567">
    <property type="entry name" value="CRP FAMILY TRANSCRIPTIONAL REGULATORY PROTEIN"/>
    <property type="match status" value="1"/>
</dbReference>
<reference evidence="6" key="1">
    <citation type="submission" date="2018-06" db="EMBL/GenBank/DDBJ databases">
        <authorList>
            <person name="Zhirakovskaya E."/>
        </authorList>
    </citation>
    <scope>NUCLEOTIDE SEQUENCE</scope>
</reference>
<evidence type="ECO:0000313" key="6">
    <source>
        <dbReference type="EMBL" id="VAW93928.1"/>
    </source>
</evidence>
<dbReference type="Gene3D" id="2.60.120.10">
    <property type="entry name" value="Jelly Rolls"/>
    <property type="match status" value="1"/>
</dbReference>
<dbReference type="InterPro" id="IPR050397">
    <property type="entry name" value="Env_Response_Regulators"/>
</dbReference>
<keyword evidence="1" id="KW-0805">Transcription regulation</keyword>
<feature type="domain" description="Cyclic nucleotide-binding" evidence="4">
    <location>
        <begin position="11"/>
        <end position="80"/>
    </location>
</feature>
<organism evidence="6">
    <name type="scientific">hydrothermal vent metagenome</name>
    <dbReference type="NCBI Taxonomy" id="652676"/>
    <lineage>
        <taxon>unclassified sequences</taxon>
        <taxon>metagenomes</taxon>
        <taxon>ecological metagenomes</taxon>
    </lineage>
</organism>
<dbReference type="InterPro" id="IPR014710">
    <property type="entry name" value="RmlC-like_jellyroll"/>
</dbReference>
<dbReference type="AlphaFoldDB" id="A0A3B0ZKC7"/>
<accession>A0A3B0ZKC7</accession>
<evidence type="ECO:0000256" key="2">
    <source>
        <dbReference type="ARBA" id="ARBA00023125"/>
    </source>
</evidence>
<dbReference type="SUPFAM" id="SSF51206">
    <property type="entry name" value="cAMP-binding domain-like"/>
    <property type="match status" value="1"/>
</dbReference>
<dbReference type="GO" id="GO:0005829">
    <property type="term" value="C:cytosol"/>
    <property type="evidence" value="ECO:0007669"/>
    <property type="project" value="TreeGrafter"/>
</dbReference>
<feature type="domain" description="HTH crp-type" evidence="5">
    <location>
        <begin position="144"/>
        <end position="217"/>
    </location>
</feature>
<evidence type="ECO:0000259" key="4">
    <source>
        <dbReference type="PROSITE" id="PS50042"/>
    </source>
</evidence>
<dbReference type="Pfam" id="PF13545">
    <property type="entry name" value="HTH_Crp_2"/>
    <property type="match status" value="1"/>
</dbReference>
<proteinExistence type="predicted"/>
<protein>
    <recommendedName>
        <fullName evidence="7">cAMP-binding proteins - catabolite gene activator and regulatory subunit of cAMP-dependent protein kinases</fullName>
    </recommendedName>
</protein>
<dbReference type="InterPro" id="IPR018490">
    <property type="entry name" value="cNMP-bd_dom_sf"/>
</dbReference>
<sequence length="225" mass="25753">MPTEQCLPYSFVKQLHAGEFRLIQSISHEYKFKKGEYVFTADQSDHSVYIMLTGRVKISRISQLGNEMIQWFCMPGDIFGISGENNLSNKVYAQTITDCVILKIRKIDFNQLMLEEPRLSLLVIDQLSTRIHALGDMVLYMASDSANIRFVKLMQYLGNNYGQTNEDSIYIDIPTTHQDIADMIGACRQTVSGIISEYKRAGIVDINRNGMHIHKPEQLSNRLKH</sequence>
<dbReference type="InterPro" id="IPR000595">
    <property type="entry name" value="cNMP-bd_dom"/>
</dbReference>
<dbReference type="PANTHER" id="PTHR24567:SF28">
    <property type="entry name" value="LISTERIOLYSIN REGULATORY PROTEIN"/>
    <property type="match status" value="1"/>
</dbReference>
<evidence type="ECO:0000256" key="1">
    <source>
        <dbReference type="ARBA" id="ARBA00023015"/>
    </source>
</evidence>
<dbReference type="SUPFAM" id="SSF46785">
    <property type="entry name" value="Winged helix' DNA-binding domain"/>
    <property type="match status" value="1"/>
</dbReference>
<name>A0A3B0ZKC7_9ZZZZ</name>
<dbReference type="SMART" id="SM00100">
    <property type="entry name" value="cNMP"/>
    <property type="match status" value="1"/>
</dbReference>
<dbReference type="Pfam" id="PF00027">
    <property type="entry name" value="cNMP_binding"/>
    <property type="match status" value="1"/>
</dbReference>
<dbReference type="GO" id="GO:0003700">
    <property type="term" value="F:DNA-binding transcription factor activity"/>
    <property type="evidence" value="ECO:0007669"/>
    <property type="project" value="TreeGrafter"/>
</dbReference>
<dbReference type="EMBL" id="UOFR01000023">
    <property type="protein sequence ID" value="VAW93928.1"/>
    <property type="molecule type" value="Genomic_DNA"/>
</dbReference>
<dbReference type="InterPro" id="IPR036390">
    <property type="entry name" value="WH_DNA-bd_sf"/>
</dbReference>
<evidence type="ECO:0000259" key="5">
    <source>
        <dbReference type="PROSITE" id="PS51063"/>
    </source>
</evidence>
<dbReference type="InterPro" id="IPR036388">
    <property type="entry name" value="WH-like_DNA-bd_sf"/>
</dbReference>
<dbReference type="PROSITE" id="PS51063">
    <property type="entry name" value="HTH_CRP_2"/>
    <property type="match status" value="1"/>
</dbReference>
<keyword evidence="2" id="KW-0238">DNA-binding</keyword>
<dbReference type="SMART" id="SM00419">
    <property type="entry name" value="HTH_CRP"/>
    <property type="match status" value="1"/>
</dbReference>
<gene>
    <name evidence="6" type="ORF">MNBD_GAMMA21-195</name>
</gene>
<evidence type="ECO:0008006" key="7">
    <source>
        <dbReference type="Google" id="ProtNLM"/>
    </source>
</evidence>
<dbReference type="PROSITE" id="PS50042">
    <property type="entry name" value="CNMP_BINDING_3"/>
    <property type="match status" value="1"/>
</dbReference>
<dbReference type="Gene3D" id="1.10.10.10">
    <property type="entry name" value="Winged helix-like DNA-binding domain superfamily/Winged helix DNA-binding domain"/>
    <property type="match status" value="1"/>
</dbReference>
<dbReference type="GO" id="GO:0003677">
    <property type="term" value="F:DNA binding"/>
    <property type="evidence" value="ECO:0007669"/>
    <property type="project" value="UniProtKB-KW"/>
</dbReference>
<keyword evidence="3" id="KW-0804">Transcription</keyword>